<gene>
    <name evidence="1" type="ORF">EXIGLDRAFT_764589</name>
</gene>
<dbReference type="AlphaFoldDB" id="A0A166B2D0"/>
<keyword evidence="2" id="KW-1185">Reference proteome</keyword>
<proteinExistence type="predicted"/>
<dbReference type="SUPFAM" id="SSF52047">
    <property type="entry name" value="RNI-like"/>
    <property type="match status" value="1"/>
</dbReference>
<reference evidence="1 2" key="1">
    <citation type="journal article" date="2016" name="Mol. Biol. Evol.">
        <title>Comparative Genomics of Early-Diverging Mushroom-Forming Fungi Provides Insights into the Origins of Lignocellulose Decay Capabilities.</title>
        <authorList>
            <person name="Nagy L.G."/>
            <person name="Riley R."/>
            <person name="Tritt A."/>
            <person name="Adam C."/>
            <person name="Daum C."/>
            <person name="Floudas D."/>
            <person name="Sun H."/>
            <person name="Yadav J.S."/>
            <person name="Pangilinan J."/>
            <person name="Larsson K.H."/>
            <person name="Matsuura K."/>
            <person name="Barry K."/>
            <person name="Labutti K."/>
            <person name="Kuo R."/>
            <person name="Ohm R.A."/>
            <person name="Bhattacharya S.S."/>
            <person name="Shirouzu T."/>
            <person name="Yoshinaga Y."/>
            <person name="Martin F.M."/>
            <person name="Grigoriev I.V."/>
            <person name="Hibbett D.S."/>
        </authorList>
    </citation>
    <scope>NUCLEOTIDE SEQUENCE [LARGE SCALE GENOMIC DNA]</scope>
    <source>
        <strain evidence="1 2">HHB12029</strain>
    </source>
</reference>
<sequence length="732" mass="81293">MAHKLADETLATILADCLAVDDADFACVSMRTSPFALKEVSSSALLVVCKRWMRIGTPLLYETVILRSVAQSRALAAALKANEAFGLYIKKLRVEGGYGASVPVVLKAATRITDLCVSLDLEAGDNAKPMYNILFEAIAPTRLIVTGVDANKRNAQLVHALSTVVHCIKSWPQLRVVVVGDRLLLYTDILREAVCAAPKLDSIHILDGPWRGNWLVYCSRFARRCAASVVHLDWVEHPGVMDADIRPKDVSRKGLAKIRFRDEKLTGFELCAERVEKSPDPFFRPLGSASASTRREIWTTILREVVTKTAGIAHWKRQGADRNLPRKSALQCMLVCKEWKEIVLPIACEDLQLSTEASWVSLNKTLKSSRQDIPQFTRKLTLDHRTRSYDKCSFDNTLPTFLAPFNALQSLEVRQITFTPAAFATLGNTVPSLSRLVISLCKSALYKLPIFPVLRVLDWNTANDTDFEAMHPESAESLCPMLESLKIGGKGTLRLFRALIRNGLPRLTDANVAHGSLSASHFDASKEVLDPITLPLLKTLAVGGKGMLHSLIPLNLPELRTLKLDKCDSKGVHDFAGAHGHLLTSVYIAGADHHINFFLDSCPNVSKIEFDDAYPEHMTFKPLQPLNRAHTALAEIVCPARSSWTEPTTAQYAKFAEPVIAEWTRFLDSLPLDQLPHLRTIRVRERAIWPTTAKEMKKHPLPAIAEGLAERGVRLVDAKGVGWKPRITTKRK</sequence>
<evidence type="ECO:0000313" key="2">
    <source>
        <dbReference type="Proteomes" id="UP000077266"/>
    </source>
</evidence>
<accession>A0A166B2D0</accession>
<dbReference type="Gene3D" id="3.80.10.10">
    <property type="entry name" value="Ribonuclease Inhibitor"/>
    <property type="match status" value="1"/>
</dbReference>
<dbReference type="OrthoDB" id="2786563at2759"/>
<dbReference type="InterPro" id="IPR032675">
    <property type="entry name" value="LRR_dom_sf"/>
</dbReference>
<dbReference type="InParanoid" id="A0A166B2D0"/>
<dbReference type="Proteomes" id="UP000077266">
    <property type="component" value="Unassembled WGS sequence"/>
</dbReference>
<dbReference type="EMBL" id="KV425932">
    <property type="protein sequence ID" value="KZV97299.1"/>
    <property type="molecule type" value="Genomic_DNA"/>
</dbReference>
<organism evidence="1 2">
    <name type="scientific">Exidia glandulosa HHB12029</name>
    <dbReference type="NCBI Taxonomy" id="1314781"/>
    <lineage>
        <taxon>Eukaryota</taxon>
        <taxon>Fungi</taxon>
        <taxon>Dikarya</taxon>
        <taxon>Basidiomycota</taxon>
        <taxon>Agaricomycotina</taxon>
        <taxon>Agaricomycetes</taxon>
        <taxon>Auriculariales</taxon>
        <taxon>Exidiaceae</taxon>
        <taxon>Exidia</taxon>
    </lineage>
</organism>
<name>A0A166B2D0_EXIGL</name>
<protein>
    <submittedName>
        <fullName evidence="1">Uncharacterized protein</fullName>
    </submittedName>
</protein>
<evidence type="ECO:0000313" key="1">
    <source>
        <dbReference type="EMBL" id="KZV97299.1"/>
    </source>
</evidence>